<dbReference type="Pfam" id="PF00512">
    <property type="entry name" value="HisKA"/>
    <property type="match status" value="1"/>
</dbReference>
<dbReference type="PROSITE" id="PS50885">
    <property type="entry name" value="HAMP"/>
    <property type="match status" value="1"/>
</dbReference>
<dbReference type="InterPro" id="IPR003660">
    <property type="entry name" value="HAMP_dom"/>
</dbReference>
<evidence type="ECO:0000259" key="10">
    <source>
        <dbReference type="PROSITE" id="PS50885"/>
    </source>
</evidence>
<feature type="coiled-coil region" evidence="7">
    <location>
        <begin position="263"/>
        <end position="294"/>
    </location>
</feature>
<organism evidence="11 12">
    <name type="scientific">Methyloligella solikamskensis</name>
    <dbReference type="NCBI Taxonomy" id="1177756"/>
    <lineage>
        <taxon>Bacteria</taxon>
        <taxon>Pseudomonadati</taxon>
        <taxon>Pseudomonadota</taxon>
        <taxon>Alphaproteobacteria</taxon>
        <taxon>Hyphomicrobiales</taxon>
        <taxon>Hyphomicrobiaceae</taxon>
        <taxon>Methyloligella</taxon>
    </lineage>
</organism>
<evidence type="ECO:0000256" key="4">
    <source>
        <dbReference type="ARBA" id="ARBA00022553"/>
    </source>
</evidence>
<dbReference type="InterPro" id="IPR036097">
    <property type="entry name" value="HisK_dim/P_sf"/>
</dbReference>
<gene>
    <name evidence="11" type="ORF">ACFQ2F_04670</name>
</gene>
<evidence type="ECO:0000313" key="12">
    <source>
        <dbReference type="Proteomes" id="UP001597102"/>
    </source>
</evidence>
<dbReference type="InterPro" id="IPR036890">
    <property type="entry name" value="HATPase_C_sf"/>
</dbReference>
<dbReference type="SMART" id="SM00388">
    <property type="entry name" value="HisKA"/>
    <property type="match status" value="1"/>
</dbReference>
<comment type="subcellular location">
    <subcellularLocation>
        <location evidence="2">Membrane</location>
    </subcellularLocation>
</comment>
<dbReference type="InterPro" id="IPR003661">
    <property type="entry name" value="HisK_dim/P_dom"/>
</dbReference>
<dbReference type="SUPFAM" id="SSF47384">
    <property type="entry name" value="Homodimeric domain of signal transducing histidine kinase"/>
    <property type="match status" value="1"/>
</dbReference>
<dbReference type="SUPFAM" id="SSF55874">
    <property type="entry name" value="ATPase domain of HSP90 chaperone/DNA topoisomerase II/histidine kinase"/>
    <property type="match status" value="1"/>
</dbReference>
<keyword evidence="7" id="KW-0175">Coiled coil</keyword>
<dbReference type="CDD" id="cd06225">
    <property type="entry name" value="HAMP"/>
    <property type="match status" value="1"/>
</dbReference>
<name>A0ABW3J7H8_9HYPH</name>
<dbReference type="InterPro" id="IPR005467">
    <property type="entry name" value="His_kinase_dom"/>
</dbReference>
<dbReference type="Pfam" id="PF00672">
    <property type="entry name" value="HAMP"/>
    <property type="match status" value="1"/>
</dbReference>
<dbReference type="SMART" id="SM00304">
    <property type="entry name" value="HAMP"/>
    <property type="match status" value="1"/>
</dbReference>
<keyword evidence="4" id="KW-0597">Phosphoprotein</keyword>
<keyword evidence="6" id="KW-0418">Kinase</keyword>
<dbReference type="Gene3D" id="6.10.340.10">
    <property type="match status" value="1"/>
</dbReference>
<proteinExistence type="predicted"/>
<keyword evidence="5" id="KW-0808">Transferase</keyword>
<evidence type="ECO:0000256" key="3">
    <source>
        <dbReference type="ARBA" id="ARBA00012438"/>
    </source>
</evidence>
<evidence type="ECO:0000256" key="2">
    <source>
        <dbReference type="ARBA" id="ARBA00004370"/>
    </source>
</evidence>
<dbReference type="SMART" id="SM00387">
    <property type="entry name" value="HATPase_c"/>
    <property type="match status" value="1"/>
</dbReference>
<dbReference type="Pfam" id="PF02518">
    <property type="entry name" value="HATPase_c"/>
    <property type="match status" value="1"/>
</dbReference>
<protein>
    <recommendedName>
        <fullName evidence="3">histidine kinase</fullName>
        <ecNumber evidence="3">2.7.13.3</ecNumber>
    </recommendedName>
</protein>
<feature type="region of interest" description="Disordered" evidence="8">
    <location>
        <begin position="523"/>
        <end position="557"/>
    </location>
</feature>
<evidence type="ECO:0000256" key="6">
    <source>
        <dbReference type="ARBA" id="ARBA00022777"/>
    </source>
</evidence>
<dbReference type="PANTHER" id="PTHR43547">
    <property type="entry name" value="TWO-COMPONENT HISTIDINE KINASE"/>
    <property type="match status" value="1"/>
</dbReference>
<dbReference type="Gene3D" id="3.30.565.10">
    <property type="entry name" value="Histidine kinase-like ATPase, C-terminal domain"/>
    <property type="match status" value="1"/>
</dbReference>
<dbReference type="PRINTS" id="PR00344">
    <property type="entry name" value="BCTRLSENSOR"/>
</dbReference>
<accession>A0ABW3J7H8</accession>
<dbReference type="CDD" id="cd00082">
    <property type="entry name" value="HisKA"/>
    <property type="match status" value="1"/>
</dbReference>
<keyword evidence="11" id="KW-0547">Nucleotide-binding</keyword>
<dbReference type="RefSeq" id="WP_379086420.1">
    <property type="nucleotide sequence ID" value="NZ_JBHTJO010000001.1"/>
</dbReference>
<dbReference type="InterPro" id="IPR004358">
    <property type="entry name" value="Sig_transdc_His_kin-like_C"/>
</dbReference>
<dbReference type="PANTHER" id="PTHR43547:SF2">
    <property type="entry name" value="HYBRID SIGNAL TRANSDUCTION HISTIDINE KINASE C"/>
    <property type="match status" value="1"/>
</dbReference>
<dbReference type="SUPFAM" id="SSF158472">
    <property type="entry name" value="HAMP domain-like"/>
    <property type="match status" value="1"/>
</dbReference>
<reference evidence="12" key="1">
    <citation type="journal article" date="2019" name="Int. J. Syst. Evol. Microbiol.">
        <title>The Global Catalogue of Microorganisms (GCM) 10K type strain sequencing project: providing services to taxonomists for standard genome sequencing and annotation.</title>
        <authorList>
            <consortium name="The Broad Institute Genomics Platform"/>
            <consortium name="The Broad Institute Genome Sequencing Center for Infectious Disease"/>
            <person name="Wu L."/>
            <person name="Ma J."/>
        </authorList>
    </citation>
    <scope>NUCLEOTIDE SEQUENCE [LARGE SCALE GENOMIC DNA]</scope>
    <source>
        <strain evidence="12">CCUG 61697</strain>
    </source>
</reference>
<comment type="catalytic activity">
    <reaction evidence="1">
        <text>ATP + protein L-histidine = ADP + protein N-phospho-L-histidine.</text>
        <dbReference type="EC" id="2.7.13.3"/>
    </reaction>
</comment>
<evidence type="ECO:0000259" key="9">
    <source>
        <dbReference type="PROSITE" id="PS50109"/>
    </source>
</evidence>
<dbReference type="Proteomes" id="UP001597102">
    <property type="component" value="Unassembled WGS sequence"/>
</dbReference>
<dbReference type="PROSITE" id="PS50109">
    <property type="entry name" value="HIS_KIN"/>
    <property type="match status" value="1"/>
</dbReference>
<dbReference type="GO" id="GO:0005524">
    <property type="term" value="F:ATP binding"/>
    <property type="evidence" value="ECO:0007669"/>
    <property type="project" value="UniProtKB-KW"/>
</dbReference>
<evidence type="ECO:0000256" key="1">
    <source>
        <dbReference type="ARBA" id="ARBA00000085"/>
    </source>
</evidence>
<evidence type="ECO:0000256" key="7">
    <source>
        <dbReference type="SAM" id="Coils"/>
    </source>
</evidence>
<evidence type="ECO:0000313" key="11">
    <source>
        <dbReference type="EMBL" id="MFD0986385.1"/>
    </source>
</evidence>
<feature type="domain" description="HAMP" evidence="10">
    <location>
        <begin position="216"/>
        <end position="268"/>
    </location>
</feature>
<sequence>MRYQTKLLLTAGVLLMLSLSAAGLAYWGVAQSHDYLKRSRIAHQELEHQLQLSRHSRQLFKAWTDTLLTGTSERPFGAAYLEKVIESDLSTLEELSRREMQLVGPEEAEVENEELIRLNAIKREFQHTLDQLAEVEQLRSRGRPDIAWQRLIELLKGGIDKKLNELVEAAVADETAEVARIDADAAQLLARLERISQIHAGIAILATLGLVILLLHRLRAPLAELLRGTRSLAEGDLSHRIAITGRDEFADLGQSFNQMAADLQAHQKALEAAHANLETMVAERTEELRRANESLRHIDETRRGFFADISHELRTPLTIIRGEGEITLRGKTKRIAEYKHSIERIVQQAKHLSVLVNDLLFIARQGAGAAKMNVQDIDLAELLARVCDDISVVAKSKGVEVSFESKAKNTRMHGDPARLRQLFGVVLDNAIRYSKTKGAVKVSLTRNRDILTARFVDDGIGIAPEELESVFERFRRGGNATDHNEEGMGLGLPLAKAIVEAHKGEIKMQSRLGKGTTVIVTLPADETGTAPSKSAGKPSAKTINSKAKSAGKAEAQT</sequence>
<evidence type="ECO:0000256" key="8">
    <source>
        <dbReference type="SAM" id="MobiDB-lite"/>
    </source>
</evidence>
<evidence type="ECO:0000256" key="5">
    <source>
        <dbReference type="ARBA" id="ARBA00022679"/>
    </source>
</evidence>
<feature type="domain" description="Histidine kinase" evidence="9">
    <location>
        <begin position="308"/>
        <end position="526"/>
    </location>
</feature>
<dbReference type="Gene3D" id="1.10.287.130">
    <property type="match status" value="1"/>
</dbReference>
<keyword evidence="11" id="KW-0067">ATP-binding</keyword>
<dbReference type="EC" id="2.7.13.3" evidence="3"/>
<dbReference type="CDD" id="cd00075">
    <property type="entry name" value="HATPase"/>
    <property type="match status" value="1"/>
</dbReference>
<comment type="caution">
    <text evidence="11">The sequence shown here is derived from an EMBL/GenBank/DDBJ whole genome shotgun (WGS) entry which is preliminary data.</text>
</comment>
<dbReference type="EMBL" id="JBHTJO010000001">
    <property type="protein sequence ID" value="MFD0986385.1"/>
    <property type="molecule type" value="Genomic_DNA"/>
</dbReference>
<dbReference type="InterPro" id="IPR003594">
    <property type="entry name" value="HATPase_dom"/>
</dbReference>
<keyword evidence="12" id="KW-1185">Reference proteome</keyword>